<organism evidence="10 11">
    <name type="scientific">Maritalea porphyrae</name>
    <dbReference type="NCBI Taxonomy" id="880732"/>
    <lineage>
        <taxon>Bacteria</taxon>
        <taxon>Pseudomonadati</taxon>
        <taxon>Pseudomonadota</taxon>
        <taxon>Alphaproteobacteria</taxon>
        <taxon>Hyphomicrobiales</taxon>
        <taxon>Devosiaceae</taxon>
        <taxon>Maritalea</taxon>
    </lineage>
</organism>
<gene>
    <name evidence="10" type="ORF">GCM10007879_28980</name>
</gene>
<sequence length="681" mass="71074">MTGYLNTTKFVPSSGSALINGILTDTAWADTTIDIAFSQSSSPYSYSGTGLEDLPANFATVSTAQQSAALFALDMDNGNSADDGFSVEGFTNLGVNNLGNTNSTTAEIRFAETSFSALPTAMVGDFPGNDASSSIQDNGDVWFGTQYNYRNPTAGNYSWLTMIHEIGHALGLSHGHDSFEYGTLPSNYDAMEYSVMSYRSYVGQSTSGGYTNETYGFAQTFMMADIAALQHMYGADYTTNSGDTVYSWRPDSGNTYVNGEVAIAPGDNKIFATIWDGGGIDTYDLSAYSGYLDINLRPGDSSTFLSNQKAHLGNNVYAKGNIYNALTHNDDDRSLIENAIGGDGGNYIMGNQADNVLDGRGGDDNISGQEGNDTLLGGSGNDTLWGETGDDTLRGGAGGDTLWGNEGTDQLFGDDGGDYLSAGDGNDRIEGGTGNDTLVGGDGGDVMLGEQDNDALFGGNGGDHMDGGDGNDHMAGWTGQDTMIGGAGGDWMLGEQDNDALFGGDGSDYMDGGDGNDHMAGWTGQDTMIGGAGDDTMLGEQESDALFGGDGNDAMSGGEDNDHLAGWTGDDVLNGDAGSDTLLGEQNNDVLNGGTGNDTLSGGTGIDQFIFDNLWGIDTILDFEEGTEFLDLQNTSIQASDANFSLTNGGADTLITFDGISDQIILVGHTENIDATDLLFS</sequence>
<evidence type="ECO:0000256" key="1">
    <source>
        <dbReference type="ARBA" id="ARBA00001913"/>
    </source>
</evidence>
<dbReference type="InterPro" id="IPR013858">
    <property type="entry name" value="Peptidase_M10B_C"/>
</dbReference>
<proteinExistence type="predicted"/>
<feature type="domain" description="Peptidase M10 serralysin C-terminal" evidence="9">
    <location>
        <begin position="235"/>
        <end position="663"/>
    </location>
</feature>
<dbReference type="SUPFAM" id="SSF51120">
    <property type="entry name" value="beta-Roll"/>
    <property type="match status" value="3"/>
</dbReference>
<dbReference type="RefSeq" id="WP_284365682.1">
    <property type="nucleotide sequence ID" value="NZ_BSNI01000002.1"/>
</dbReference>
<dbReference type="PROSITE" id="PS00330">
    <property type="entry name" value="HEMOLYSIN_CALCIUM"/>
    <property type="match status" value="2"/>
</dbReference>
<protein>
    <recommendedName>
        <fullName evidence="9">Peptidase M10 serralysin C-terminal domain-containing protein</fullName>
    </recommendedName>
</protein>
<reference evidence="10" key="1">
    <citation type="journal article" date="2014" name="Int. J. Syst. Evol. Microbiol.">
        <title>Complete genome of a new Firmicutes species belonging to the dominant human colonic microbiota ('Ruminococcus bicirculans') reveals two chromosomes and a selective capacity to utilize plant glucans.</title>
        <authorList>
            <consortium name="NISC Comparative Sequencing Program"/>
            <person name="Wegmann U."/>
            <person name="Louis P."/>
            <person name="Goesmann A."/>
            <person name="Henrissat B."/>
            <person name="Duncan S.H."/>
            <person name="Flint H.J."/>
        </authorList>
    </citation>
    <scope>NUCLEOTIDE SEQUENCE</scope>
    <source>
        <strain evidence="10">NBRC 107169</strain>
    </source>
</reference>
<dbReference type="Proteomes" id="UP001161405">
    <property type="component" value="Unassembled WGS sequence"/>
</dbReference>
<comment type="cofactor">
    <cofactor evidence="1">
        <name>Ca(2+)</name>
        <dbReference type="ChEBI" id="CHEBI:29108"/>
    </cofactor>
</comment>
<dbReference type="InterPro" id="IPR050557">
    <property type="entry name" value="RTX_toxin/Mannuronan_C5-epim"/>
</dbReference>
<evidence type="ECO:0000256" key="3">
    <source>
        <dbReference type="ARBA" id="ARBA00004613"/>
    </source>
</evidence>
<evidence type="ECO:0000313" key="11">
    <source>
        <dbReference type="Proteomes" id="UP001161405"/>
    </source>
</evidence>
<evidence type="ECO:0000256" key="4">
    <source>
        <dbReference type="ARBA" id="ARBA00022525"/>
    </source>
</evidence>
<reference evidence="10" key="2">
    <citation type="submission" date="2023-01" db="EMBL/GenBank/DDBJ databases">
        <title>Draft genome sequence of Maritalea porphyrae strain NBRC 107169.</title>
        <authorList>
            <person name="Sun Q."/>
            <person name="Mori K."/>
        </authorList>
    </citation>
    <scope>NUCLEOTIDE SEQUENCE</scope>
    <source>
        <strain evidence="10">NBRC 107169</strain>
    </source>
</reference>
<dbReference type="PRINTS" id="PR00313">
    <property type="entry name" value="CABNDNGRPT"/>
</dbReference>
<dbReference type="SUPFAM" id="SSF55486">
    <property type="entry name" value="Metalloproteases ('zincins'), catalytic domain"/>
    <property type="match status" value="1"/>
</dbReference>
<keyword evidence="5" id="KW-0800">Toxin</keyword>
<dbReference type="PRINTS" id="PR01488">
    <property type="entry name" value="RTXTOXINA"/>
</dbReference>
<comment type="caution">
    <text evidence="10">The sequence shown here is derived from an EMBL/GenBank/DDBJ whole genome shotgun (WGS) entry which is preliminary data.</text>
</comment>
<comment type="subcellular location">
    <subcellularLocation>
        <location evidence="2">Membrane</location>
    </subcellularLocation>
    <subcellularLocation>
        <location evidence="3">Secreted</location>
    </subcellularLocation>
</comment>
<keyword evidence="7" id="KW-0843">Virulence</keyword>
<dbReference type="Gene3D" id="2.150.10.10">
    <property type="entry name" value="Serralysin-like metalloprotease, C-terminal"/>
    <property type="match status" value="5"/>
</dbReference>
<evidence type="ECO:0000256" key="6">
    <source>
        <dbReference type="ARBA" id="ARBA00022737"/>
    </source>
</evidence>
<dbReference type="EMBL" id="BSNI01000002">
    <property type="protein sequence ID" value="GLQ18649.1"/>
    <property type="molecule type" value="Genomic_DNA"/>
</dbReference>
<dbReference type="InterPro" id="IPR018511">
    <property type="entry name" value="Hemolysin-typ_Ca-bd_CS"/>
</dbReference>
<evidence type="ECO:0000256" key="7">
    <source>
        <dbReference type="ARBA" id="ARBA00023026"/>
    </source>
</evidence>
<evidence type="ECO:0000256" key="5">
    <source>
        <dbReference type="ARBA" id="ARBA00022656"/>
    </source>
</evidence>
<accession>A0ABQ5UTP7</accession>
<dbReference type="InterPro" id="IPR011049">
    <property type="entry name" value="Serralysin-like_metalloprot_C"/>
</dbReference>
<evidence type="ECO:0000256" key="2">
    <source>
        <dbReference type="ARBA" id="ARBA00004370"/>
    </source>
</evidence>
<dbReference type="InterPro" id="IPR001343">
    <property type="entry name" value="Hemolysn_Ca-bd"/>
</dbReference>
<dbReference type="CDD" id="cd04277">
    <property type="entry name" value="ZnMc_serralysin_like"/>
    <property type="match status" value="1"/>
</dbReference>
<evidence type="ECO:0000313" key="10">
    <source>
        <dbReference type="EMBL" id="GLQ18649.1"/>
    </source>
</evidence>
<keyword evidence="11" id="KW-1185">Reference proteome</keyword>
<keyword evidence="6" id="KW-0677">Repeat</keyword>
<dbReference type="PANTHER" id="PTHR38340:SF1">
    <property type="entry name" value="S-LAYER PROTEIN"/>
    <property type="match status" value="1"/>
</dbReference>
<evidence type="ECO:0000256" key="8">
    <source>
        <dbReference type="ARBA" id="ARBA00023136"/>
    </source>
</evidence>
<keyword evidence="4" id="KW-0964">Secreted</keyword>
<dbReference type="Pfam" id="PF00353">
    <property type="entry name" value="HemolysinCabind"/>
    <property type="match status" value="4"/>
</dbReference>
<dbReference type="InterPro" id="IPR024079">
    <property type="entry name" value="MetalloPept_cat_dom_sf"/>
</dbReference>
<dbReference type="Pfam" id="PF08548">
    <property type="entry name" value="Peptidase_M10_C"/>
    <property type="match status" value="1"/>
</dbReference>
<dbReference type="InterPro" id="IPR034033">
    <property type="entry name" value="Serralysin-like"/>
</dbReference>
<evidence type="ECO:0000259" key="9">
    <source>
        <dbReference type="Pfam" id="PF08548"/>
    </source>
</evidence>
<name>A0ABQ5UTP7_9HYPH</name>
<dbReference type="InterPro" id="IPR003995">
    <property type="entry name" value="RTX_toxin_determinant-A"/>
</dbReference>
<keyword evidence="8" id="KW-0472">Membrane</keyword>
<dbReference type="PANTHER" id="PTHR38340">
    <property type="entry name" value="S-LAYER PROTEIN"/>
    <property type="match status" value="1"/>
</dbReference>
<dbReference type="Gene3D" id="3.40.390.10">
    <property type="entry name" value="Collagenase (Catalytic Domain)"/>
    <property type="match status" value="1"/>
</dbReference>